<organism evidence="2 3">
    <name type="scientific">Nocardioides humi</name>
    <dbReference type="NCBI Taxonomy" id="449461"/>
    <lineage>
        <taxon>Bacteria</taxon>
        <taxon>Bacillati</taxon>
        <taxon>Actinomycetota</taxon>
        <taxon>Actinomycetes</taxon>
        <taxon>Propionibacteriales</taxon>
        <taxon>Nocardioidaceae</taxon>
        <taxon>Nocardioides</taxon>
    </lineage>
</organism>
<name>A0ABN2BXD5_9ACTN</name>
<dbReference type="InterPro" id="IPR015947">
    <property type="entry name" value="PUA-like_sf"/>
</dbReference>
<sequence>MARTATGRVALFSIHPDYAQAILNGTKKVEFRRQGLPEDVTHVVIYATAPIQQVVGMFEVAGVERLTPRRAWTTYQRVGGIKKHDFERYYLDTDAAFVIRVRKPRRFTRAFRLTDLDEALRPPQSYMYLNGERLDRARSLSQAIDRKEQLDIDRPLVAVGG</sequence>
<reference evidence="2 3" key="1">
    <citation type="journal article" date="2019" name="Int. J. Syst. Evol. Microbiol.">
        <title>The Global Catalogue of Microorganisms (GCM) 10K type strain sequencing project: providing services to taxonomists for standard genome sequencing and annotation.</title>
        <authorList>
            <consortium name="The Broad Institute Genomics Platform"/>
            <consortium name="The Broad Institute Genome Sequencing Center for Infectious Disease"/>
            <person name="Wu L."/>
            <person name="Ma J."/>
        </authorList>
    </citation>
    <scope>NUCLEOTIDE SEQUENCE [LARGE SCALE GENOMIC DNA]</scope>
    <source>
        <strain evidence="2 3">JCM 14942</strain>
    </source>
</reference>
<protein>
    <recommendedName>
        <fullName evidence="1">ASCH domain-containing protein</fullName>
    </recommendedName>
</protein>
<evidence type="ECO:0000313" key="2">
    <source>
        <dbReference type="EMBL" id="GAA1549214.1"/>
    </source>
</evidence>
<dbReference type="SMART" id="SM01022">
    <property type="entry name" value="ASCH"/>
    <property type="match status" value="1"/>
</dbReference>
<dbReference type="Pfam" id="PF04266">
    <property type="entry name" value="ASCH"/>
    <property type="match status" value="1"/>
</dbReference>
<dbReference type="SUPFAM" id="SSF88697">
    <property type="entry name" value="PUA domain-like"/>
    <property type="match status" value="1"/>
</dbReference>
<dbReference type="RefSeq" id="WP_141004838.1">
    <property type="nucleotide sequence ID" value="NZ_BAAAOR010000052.1"/>
</dbReference>
<accession>A0ABN2BXD5</accession>
<dbReference type="Gene3D" id="2.30.130.30">
    <property type="entry name" value="Hypothetical protein"/>
    <property type="match status" value="1"/>
</dbReference>
<dbReference type="InterPro" id="IPR007374">
    <property type="entry name" value="ASCH_domain"/>
</dbReference>
<proteinExistence type="predicted"/>
<keyword evidence="3" id="KW-1185">Reference proteome</keyword>
<evidence type="ECO:0000259" key="1">
    <source>
        <dbReference type="SMART" id="SM01022"/>
    </source>
</evidence>
<evidence type="ECO:0000313" key="3">
    <source>
        <dbReference type="Proteomes" id="UP001500842"/>
    </source>
</evidence>
<gene>
    <name evidence="2" type="ORF">GCM10009788_58850</name>
</gene>
<comment type="caution">
    <text evidence="2">The sequence shown here is derived from an EMBL/GenBank/DDBJ whole genome shotgun (WGS) entry which is preliminary data.</text>
</comment>
<dbReference type="EMBL" id="BAAAOR010000052">
    <property type="protein sequence ID" value="GAA1549214.1"/>
    <property type="molecule type" value="Genomic_DNA"/>
</dbReference>
<dbReference type="Proteomes" id="UP001500842">
    <property type="component" value="Unassembled WGS sequence"/>
</dbReference>
<feature type="domain" description="ASCH" evidence="1">
    <location>
        <begin position="12"/>
        <end position="105"/>
    </location>
</feature>